<dbReference type="InterPro" id="IPR023753">
    <property type="entry name" value="FAD/NAD-binding_dom"/>
</dbReference>
<dbReference type="GO" id="GO:0016491">
    <property type="term" value="F:oxidoreductase activity"/>
    <property type="evidence" value="ECO:0007669"/>
    <property type="project" value="UniProtKB-KW"/>
</dbReference>
<dbReference type="Gene3D" id="3.50.50.60">
    <property type="entry name" value="FAD/NAD(P)-binding domain"/>
    <property type="match status" value="2"/>
</dbReference>
<dbReference type="EMBL" id="FQUO01000005">
    <property type="protein sequence ID" value="SHF13897.1"/>
    <property type="molecule type" value="Genomic_DNA"/>
</dbReference>
<dbReference type="PANTHER" id="PTHR48105">
    <property type="entry name" value="THIOREDOXIN REDUCTASE 1-RELATED-RELATED"/>
    <property type="match status" value="1"/>
</dbReference>
<dbReference type="STRING" id="1302690.BUE76_22275"/>
<proteinExistence type="predicted"/>
<keyword evidence="2" id="KW-0560">Oxidoreductase</keyword>
<evidence type="ECO:0000256" key="1">
    <source>
        <dbReference type="ARBA" id="ARBA00022630"/>
    </source>
</evidence>
<dbReference type="InterPro" id="IPR036188">
    <property type="entry name" value="FAD/NAD-bd_sf"/>
</dbReference>
<organism evidence="4 5">
    <name type="scientific">Cnuella takakiae</name>
    <dbReference type="NCBI Taxonomy" id="1302690"/>
    <lineage>
        <taxon>Bacteria</taxon>
        <taxon>Pseudomonadati</taxon>
        <taxon>Bacteroidota</taxon>
        <taxon>Chitinophagia</taxon>
        <taxon>Chitinophagales</taxon>
        <taxon>Chitinophagaceae</taxon>
        <taxon>Cnuella</taxon>
    </lineage>
</organism>
<keyword evidence="1" id="KW-0285">Flavoprotein</keyword>
<dbReference type="RefSeq" id="WP_073041815.1">
    <property type="nucleotide sequence ID" value="NZ_FQUO01000005.1"/>
</dbReference>
<dbReference type="OrthoDB" id="9806179at2"/>
<sequence length="302" mass="32325">MQTGKQYDVIIIGGSYAGLSAAMALGRSLKKVLIIDSGKPCNRQTPHSHNFITQDGEKPAVIAGKAKEQVLKYSTVSYIPDLALSGEKGENGFTITTQSGENFEARKLIFATGIKDTLPDIPGFAACWGTTIVHCPYCHGYELRNMKTGILANGERALHLAGLVHNLTKDLTVLTSGKAAWTQEQIAKLDQHRITIIETGVVEIIRNGAQIEAVLFSDGSKLQVDALYAAVPFTQHSGIPASLGCELTEQGHIKVDAFQQSTVPGVYACGDNAAMMRSVANAVYSGNVAGAMVNKELTDEQF</sequence>
<dbReference type="Proteomes" id="UP000184368">
    <property type="component" value="Unassembled WGS sequence"/>
</dbReference>
<dbReference type="PRINTS" id="PR00368">
    <property type="entry name" value="FADPNR"/>
</dbReference>
<name>A0A1M4Z7Y3_9BACT</name>
<keyword evidence="5" id="KW-1185">Reference proteome</keyword>
<dbReference type="AlphaFoldDB" id="A0A1M4Z7Y3"/>
<reference evidence="4 5" key="1">
    <citation type="submission" date="2016-11" db="EMBL/GenBank/DDBJ databases">
        <authorList>
            <person name="Jaros S."/>
            <person name="Januszkiewicz K."/>
            <person name="Wedrychowicz H."/>
        </authorList>
    </citation>
    <scope>NUCLEOTIDE SEQUENCE [LARGE SCALE GENOMIC DNA]</scope>
    <source>
        <strain evidence="4 5">DSM 26897</strain>
    </source>
</reference>
<evidence type="ECO:0000313" key="5">
    <source>
        <dbReference type="Proteomes" id="UP000184368"/>
    </source>
</evidence>
<evidence type="ECO:0000313" key="4">
    <source>
        <dbReference type="EMBL" id="SHF13897.1"/>
    </source>
</evidence>
<dbReference type="Pfam" id="PF07992">
    <property type="entry name" value="Pyr_redox_2"/>
    <property type="match status" value="1"/>
</dbReference>
<dbReference type="InterPro" id="IPR050097">
    <property type="entry name" value="Ferredoxin-NADP_redctase_2"/>
</dbReference>
<dbReference type="SUPFAM" id="SSF51905">
    <property type="entry name" value="FAD/NAD(P)-binding domain"/>
    <property type="match status" value="1"/>
</dbReference>
<gene>
    <name evidence="4" type="ORF">SAMN05444008_105115</name>
</gene>
<evidence type="ECO:0000259" key="3">
    <source>
        <dbReference type="Pfam" id="PF07992"/>
    </source>
</evidence>
<dbReference type="PRINTS" id="PR00469">
    <property type="entry name" value="PNDRDTASEII"/>
</dbReference>
<feature type="domain" description="FAD/NAD(P)-binding" evidence="3">
    <location>
        <begin position="7"/>
        <end position="286"/>
    </location>
</feature>
<protein>
    <submittedName>
        <fullName evidence="4">Thioredoxin reductase</fullName>
    </submittedName>
</protein>
<accession>A0A1M4Z7Y3</accession>
<evidence type="ECO:0000256" key="2">
    <source>
        <dbReference type="ARBA" id="ARBA00023002"/>
    </source>
</evidence>